<evidence type="ECO:0000313" key="17">
    <source>
        <dbReference type="Proteomes" id="UP000198405"/>
    </source>
</evidence>
<sequence length="177" mass="19774">MLKQKKAYLCFGGLVVGLIISLAVAQGVKYSSTEQFCASCHEMKFAYDAWEENAHGPLSSDAGACKATCVDCHLPHDANVVTYLLVKTKAAVKDVVGHFTGPENFDWVGNLEERNRYTYESSCKGCHKVLSDNVMHEKYKKGEIKETCIDCHHGVGHGYYFRETVERLFGKKEVAKK</sequence>
<dbReference type="GO" id="GO:0046872">
    <property type="term" value="F:metal ion binding"/>
    <property type="evidence" value="ECO:0007669"/>
    <property type="project" value="UniProtKB-KW"/>
</dbReference>
<evidence type="ECO:0000256" key="8">
    <source>
        <dbReference type="ARBA" id="ARBA00022982"/>
    </source>
</evidence>
<reference evidence="17" key="1">
    <citation type="submission" date="2017-06" db="EMBL/GenBank/DDBJ databases">
        <authorList>
            <person name="Varghese N."/>
            <person name="Submissions S."/>
        </authorList>
    </citation>
    <scope>NUCLEOTIDE SEQUENCE [LARGE SCALE GENOMIC DNA]</scope>
    <source>
        <strain evidence="17">DSM 15668</strain>
    </source>
</reference>
<dbReference type="SUPFAM" id="SSF48695">
    <property type="entry name" value="Multiheme cytochromes"/>
    <property type="match status" value="1"/>
</dbReference>
<dbReference type="InterPro" id="IPR036280">
    <property type="entry name" value="Multihaem_cyt_sf"/>
</dbReference>
<dbReference type="AlphaFoldDB" id="A0A238YRH1"/>
<keyword evidence="10 12" id="KW-0408">Iron</keyword>
<proteinExistence type="inferred from homology"/>
<keyword evidence="17" id="KW-1185">Reference proteome</keyword>
<dbReference type="InterPro" id="IPR038266">
    <property type="entry name" value="NapC/NirT_cytc_sf"/>
</dbReference>
<evidence type="ECO:0000256" key="14">
    <source>
        <dbReference type="PIRSR" id="PIRSR000013-2"/>
    </source>
</evidence>
<evidence type="ECO:0000256" key="2">
    <source>
        <dbReference type="ARBA" id="ARBA00007395"/>
    </source>
</evidence>
<feature type="binding site" description="axial binding residue" evidence="14">
    <location>
        <position position="157"/>
    </location>
    <ligand>
        <name>heme</name>
        <dbReference type="ChEBI" id="CHEBI:30413"/>
        <label>2</label>
    </ligand>
    <ligandPart>
        <name>Fe</name>
        <dbReference type="ChEBI" id="CHEBI:18248"/>
    </ligandPart>
</feature>
<feature type="binding site" description="axial binding residue" evidence="14">
    <location>
        <position position="43"/>
    </location>
    <ligand>
        <name>heme</name>
        <dbReference type="ChEBI" id="CHEBI:30413"/>
        <label>1</label>
    </ligand>
    <ligandPart>
        <name>Fe</name>
        <dbReference type="ChEBI" id="CHEBI:18248"/>
    </ligandPart>
</feature>
<keyword evidence="7 12" id="KW-0479">Metal-binding</keyword>
<dbReference type="GO" id="GO:0020037">
    <property type="term" value="F:heme binding"/>
    <property type="evidence" value="ECO:0007669"/>
    <property type="project" value="InterPro"/>
</dbReference>
<dbReference type="PIRSF" id="PIRSF000013">
    <property type="entry name" value="4_hem_cytochrm_NapC"/>
    <property type="match status" value="1"/>
</dbReference>
<accession>A0A238YRH1</accession>
<comment type="cofactor">
    <cofactor evidence="13">
        <name>heme</name>
        <dbReference type="ChEBI" id="CHEBI:30413"/>
    </cofactor>
    <text evidence="13">Binds 4 heme groups per subunit.</text>
</comment>
<dbReference type="Gene3D" id="1.10.3820.10">
    <property type="entry name" value="Di-heme elbow motif domain"/>
    <property type="match status" value="1"/>
</dbReference>
<feature type="domain" description="NapC/NirT cytochrome c N-terminal" evidence="15">
    <location>
        <begin position="7"/>
        <end position="158"/>
    </location>
</feature>
<dbReference type="GO" id="GO:0009061">
    <property type="term" value="P:anaerobic respiration"/>
    <property type="evidence" value="ECO:0007669"/>
    <property type="project" value="TreeGrafter"/>
</dbReference>
<comment type="subcellular location">
    <subcellularLocation>
        <location evidence="1">Cell membrane</location>
        <topology evidence="1">Single-pass membrane protein</topology>
    </subcellularLocation>
</comment>
<keyword evidence="3 12" id="KW-0813">Transport</keyword>
<evidence type="ECO:0000256" key="6">
    <source>
        <dbReference type="ARBA" id="ARBA00022692"/>
    </source>
</evidence>
<dbReference type="Pfam" id="PF03264">
    <property type="entry name" value="Cytochrom_NNT"/>
    <property type="match status" value="1"/>
</dbReference>
<keyword evidence="11" id="KW-0472">Membrane</keyword>
<feature type="binding site" description="covalent" evidence="13">
    <location>
        <position position="148"/>
    </location>
    <ligand>
        <name>heme</name>
        <dbReference type="ChEBI" id="CHEBI:30413"/>
        <label>4</label>
    </ligand>
</feature>
<feature type="binding site" description="covalent" evidence="13">
    <location>
        <position position="37"/>
    </location>
    <ligand>
        <name>heme</name>
        <dbReference type="ChEBI" id="CHEBI:30413"/>
        <label>1</label>
    </ligand>
</feature>
<dbReference type="GO" id="GO:0005886">
    <property type="term" value="C:plasma membrane"/>
    <property type="evidence" value="ECO:0007669"/>
    <property type="project" value="UniProtKB-SubCell"/>
</dbReference>
<dbReference type="EMBL" id="FZOB01000004">
    <property type="protein sequence ID" value="SNR73408.1"/>
    <property type="molecule type" value="Genomic_DNA"/>
</dbReference>
<dbReference type="PANTHER" id="PTHR30333:SF1">
    <property type="entry name" value="CYTOCHROME C-TYPE PROTEIN NAPC"/>
    <property type="match status" value="1"/>
</dbReference>
<feature type="binding site" description="covalent" evidence="13">
    <location>
        <position position="151"/>
    </location>
    <ligand>
        <name>heme</name>
        <dbReference type="ChEBI" id="CHEBI:30413"/>
        <label>4</label>
    </ligand>
</feature>
<keyword evidence="6" id="KW-0812">Transmembrane</keyword>
<dbReference type="InterPro" id="IPR005126">
    <property type="entry name" value="NapC/NirT_cyt_c_N"/>
</dbReference>
<keyword evidence="9" id="KW-1133">Transmembrane helix</keyword>
<evidence type="ECO:0000256" key="10">
    <source>
        <dbReference type="ARBA" id="ARBA00023004"/>
    </source>
</evidence>
<keyword evidence="8 12" id="KW-0249">Electron transport</keyword>
<comment type="similarity">
    <text evidence="2">Belongs to the NapC/NirT/NrfH family.</text>
</comment>
<feature type="binding site" description="axial binding residue" evidence="14">
    <location>
        <position position="152"/>
    </location>
    <ligand>
        <name>heme</name>
        <dbReference type="ChEBI" id="CHEBI:30413"/>
        <label>4</label>
    </ligand>
    <ligandPart>
        <name>Fe</name>
        <dbReference type="ChEBI" id="CHEBI:18248"/>
    </ligandPart>
</feature>
<evidence type="ECO:0000256" key="4">
    <source>
        <dbReference type="ARBA" id="ARBA00022475"/>
    </source>
</evidence>
<dbReference type="PANTHER" id="PTHR30333">
    <property type="entry name" value="CYTOCHROME C-TYPE PROTEIN"/>
    <property type="match status" value="1"/>
</dbReference>
<feature type="binding site" description="covalent" evidence="13">
    <location>
        <position position="72"/>
    </location>
    <ligand>
        <name>heme</name>
        <dbReference type="ChEBI" id="CHEBI:30413"/>
        <label>2</label>
    </ligand>
</feature>
<evidence type="ECO:0000259" key="15">
    <source>
        <dbReference type="Pfam" id="PF03264"/>
    </source>
</evidence>
<organism evidence="16 17">
    <name type="scientific">Desulfurobacterium atlanticum</name>
    <dbReference type="NCBI Taxonomy" id="240169"/>
    <lineage>
        <taxon>Bacteria</taxon>
        <taxon>Pseudomonadati</taxon>
        <taxon>Aquificota</taxon>
        <taxon>Aquificia</taxon>
        <taxon>Desulfurobacteriales</taxon>
        <taxon>Desulfurobacteriaceae</taxon>
        <taxon>Desulfurobacterium</taxon>
    </lineage>
</organism>
<dbReference type="InterPro" id="IPR051174">
    <property type="entry name" value="Cytochrome_c-type_ET"/>
</dbReference>
<feature type="binding site" description="covalent" evidence="13">
    <location>
        <position position="40"/>
    </location>
    <ligand>
        <name>heme</name>
        <dbReference type="ChEBI" id="CHEBI:30413"/>
        <label>1</label>
    </ligand>
</feature>
<dbReference type="GO" id="GO:0019333">
    <property type="term" value="P:denitrification pathway"/>
    <property type="evidence" value="ECO:0007669"/>
    <property type="project" value="InterPro"/>
</dbReference>
<feature type="binding site" description="covalent" evidence="13">
    <location>
        <position position="123"/>
    </location>
    <ligand>
        <name>heme</name>
        <dbReference type="ChEBI" id="CHEBI:30413"/>
        <label>3</label>
    </ligand>
</feature>
<feature type="binding site" description="covalent" evidence="13">
    <location>
        <position position="126"/>
    </location>
    <ligand>
        <name>heme</name>
        <dbReference type="ChEBI" id="CHEBI:30413"/>
        <label>3</label>
    </ligand>
</feature>
<dbReference type="RefSeq" id="WP_089322860.1">
    <property type="nucleotide sequence ID" value="NZ_FZOB01000004.1"/>
</dbReference>
<evidence type="ECO:0000256" key="5">
    <source>
        <dbReference type="ARBA" id="ARBA00022617"/>
    </source>
</evidence>
<evidence type="ECO:0000256" key="7">
    <source>
        <dbReference type="ARBA" id="ARBA00022723"/>
    </source>
</evidence>
<dbReference type="InterPro" id="IPR024717">
    <property type="entry name" value="NapC/NirT/NrfH"/>
</dbReference>
<dbReference type="GO" id="GO:0009055">
    <property type="term" value="F:electron transfer activity"/>
    <property type="evidence" value="ECO:0007669"/>
    <property type="project" value="TreeGrafter"/>
</dbReference>
<evidence type="ECO:0000256" key="3">
    <source>
        <dbReference type="ARBA" id="ARBA00022448"/>
    </source>
</evidence>
<dbReference type="Proteomes" id="UP000198405">
    <property type="component" value="Unassembled WGS sequence"/>
</dbReference>
<keyword evidence="5 12" id="KW-0349">Heme</keyword>
<evidence type="ECO:0000256" key="9">
    <source>
        <dbReference type="ARBA" id="ARBA00022989"/>
    </source>
</evidence>
<comment type="PTM">
    <text evidence="12">Binds 4 heme groups per subunit.</text>
</comment>
<protein>
    <recommendedName>
        <fullName evidence="12">Cytochrome c-type protein</fullName>
    </recommendedName>
</protein>
<evidence type="ECO:0000256" key="11">
    <source>
        <dbReference type="ARBA" id="ARBA00023136"/>
    </source>
</evidence>
<name>A0A238YRH1_9BACT</name>
<feature type="binding site" description="covalent" evidence="13">
    <location>
        <position position="69"/>
    </location>
    <ligand>
        <name>heme</name>
        <dbReference type="ChEBI" id="CHEBI:30413"/>
        <label>2</label>
    </ligand>
</feature>
<evidence type="ECO:0000256" key="1">
    <source>
        <dbReference type="ARBA" id="ARBA00004162"/>
    </source>
</evidence>
<feature type="binding site" description="axial binding residue" evidence="14">
    <location>
        <position position="73"/>
    </location>
    <ligand>
        <name>heme</name>
        <dbReference type="ChEBI" id="CHEBI:30413"/>
        <label>2</label>
    </ligand>
    <ligandPart>
        <name>Fe</name>
        <dbReference type="ChEBI" id="CHEBI:18248"/>
    </ligandPart>
</feature>
<keyword evidence="4" id="KW-1003">Cell membrane</keyword>
<evidence type="ECO:0000256" key="13">
    <source>
        <dbReference type="PIRSR" id="PIRSR000013-1"/>
    </source>
</evidence>
<gene>
    <name evidence="16" type="ORF">SAMN06265340_104113</name>
</gene>
<evidence type="ECO:0000256" key="12">
    <source>
        <dbReference type="PIRNR" id="PIRNR000013"/>
    </source>
</evidence>
<evidence type="ECO:0000313" key="16">
    <source>
        <dbReference type="EMBL" id="SNR73408.1"/>
    </source>
</evidence>
<dbReference type="OrthoDB" id="9782159at2"/>
<feature type="binding site" description="axial binding residue" evidence="14">
    <location>
        <position position="127"/>
    </location>
    <ligand>
        <name>heme</name>
        <dbReference type="ChEBI" id="CHEBI:30413"/>
        <label>3</label>
    </ligand>
    <ligandPart>
        <name>Fe</name>
        <dbReference type="ChEBI" id="CHEBI:18248"/>
    </ligandPart>
</feature>